<comment type="similarity">
    <text evidence="3">Belongs to the methyl-accepting chemotaxis (MCP) protein family.</text>
</comment>
<evidence type="ECO:0000256" key="2">
    <source>
        <dbReference type="ARBA" id="ARBA00023224"/>
    </source>
</evidence>
<evidence type="ECO:0000256" key="5">
    <source>
        <dbReference type="SAM" id="Phobius"/>
    </source>
</evidence>
<name>A0ABN5PFE7_9VIBR</name>
<dbReference type="Pfam" id="PF00672">
    <property type="entry name" value="HAMP"/>
    <property type="match status" value="1"/>
</dbReference>
<feature type="chain" id="PRO_5047119995" evidence="6">
    <location>
        <begin position="23"/>
        <end position="537"/>
    </location>
</feature>
<evidence type="ECO:0000313" key="9">
    <source>
        <dbReference type="EMBL" id="AXY01558.1"/>
    </source>
</evidence>
<evidence type="ECO:0000259" key="8">
    <source>
        <dbReference type="PROSITE" id="PS50885"/>
    </source>
</evidence>
<dbReference type="InterPro" id="IPR003660">
    <property type="entry name" value="HAMP_dom"/>
</dbReference>
<keyword evidence="5" id="KW-0812">Transmembrane</keyword>
<dbReference type="PANTHER" id="PTHR32089:SF112">
    <property type="entry name" value="LYSOZYME-LIKE PROTEIN-RELATED"/>
    <property type="match status" value="1"/>
</dbReference>
<dbReference type="CDD" id="cd11386">
    <property type="entry name" value="MCP_signal"/>
    <property type="match status" value="1"/>
</dbReference>
<evidence type="ECO:0000256" key="1">
    <source>
        <dbReference type="ARBA" id="ARBA00004370"/>
    </source>
</evidence>
<dbReference type="PROSITE" id="PS50885">
    <property type="entry name" value="HAMP"/>
    <property type="match status" value="1"/>
</dbReference>
<dbReference type="EMBL" id="CP032093">
    <property type="protein sequence ID" value="AXY01558.1"/>
    <property type="molecule type" value="Genomic_DNA"/>
</dbReference>
<dbReference type="Gene3D" id="1.10.287.950">
    <property type="entry name" value="Methyl-accepting chemotaxis protein"/>
    <property type="match status" value="1"/>
</dbReference>
<reference evidence="9 10" key="1">
    <citation type="submission" date="2018-08" db="EMBL/GenBank/DDBJ databases">
        <title>Genomic taxonomy of the Vibrionaceae family.</title>
        <authorList>
            <person name="Gomez-Gil B."/>
            <person name="Tanaka M."/>
            <person name="Sawabe T."/>
            <person name="Enciso-Ibarra K."/>
        </authorList>
    </citation>
    <scope>NUCLEOTIDE SEQUENCE [LARGE SCALE GENOMIC DNA]</scope>
    <source>
        <strain evidence="9 10">CAIM 1831</strain>
    </source>
</reference>
<feature type="domain" description="Methyl-accepting transducer" evidence="7">
    <location>
        <begin position="264"/>
        <end position="500"/>
    </location>
</feature>
<dbReference type="Proteomes" id="UP000262832">
    <property type="component" value="Chromosome I"/>
</dbReference>
<keyword evidence="6" id="KW-0732">Signal</keyword>
<protein>
    <submittedName>
        <fullName evidence="9">Methyl-accepting chemotaxis protein</fullName>
    </submittedName>
</protein>
<keyword evidence="10" id="KW-1185">Reference proteome</keyword>
<organism evidence="9 10">
    <name type="scientific">Vibrio alfacsensis</name>
    <dbReference type="NCBI Taxonomy" id="1074311"/>
    <lineage>
        <taxon>Bacteria</taxon>
        <taxon>Pseudomonadati</taxon>
        <taxon>Pseudomonadota</taxon>
        <taxon>Gammaproteobacteria</taxon>
        <taxon>Vibrionales</taxon>
        <taxon>Vibrionaceae</taxon>
        <taxon>Vibrio</taxon>
    </lineage>
</organism>
<feature type="signal peptide" evidence="6">
    <location>
        <begin position="1"/>
        <end position="22"/>
    </location>
</feature>
<gene>
    <name evidence="9" type="ORF">D1115_10745</name>
</gene>
<comment type="subcellular location">
    <subcellularLocation>
        <location evidence="1">Membrane</location>
    </subcellularLocation>
</comment>
<evidence type="ECO:0000313" key="10">
    <source>
        <dbReference type="Proteomes" id="UP000262832"/>
    </source>
</evidence>
<keyword evidence="2 4" id="KW-0807">Transducer</keyword>
<dbReference type="SMART" id="SM00304">
    <property type="entry name" value="HAMP"/>
    <property type="match status" value="1"/>
</dbReference>
<accession>A0ABN5PFE7</accession>
<evidence type="ECO:0000256" key="6">
    <source>
        <dbReference type="SAM" id="SignalP"/>
    </source>
</evidence>
<feature type="domain" description="HAMP" evidence="8">
    <location>
        <begin position="205"/>
        <end position="259"/>
    </location>
</feature>
<dbReference type="PANTHER" id="PTHR32089">
    <property type="entry name" value="METHYL-ACCEPTING CHEMOTAXIS PROTEIN MCPB"/>
    <property type="match status" value="1"/>
</dbReference>
<evidence type="ECO:0000256" key="4">
    <source>
        <dbReference type="PROSITE-ProRule" id="PRU00284"/>
    </source>
</evidence>
<dbReference type="InterPro" id="IPR004089">
    <property type="entry name" value="MCPsignal_dom"/>
</dbReference>
<keyword evidence="5" id="KW-0472">Membrane</keyword>
<dbReference type="SUPFAM" id="SSF58104">
    <property type="entry name" value="Methyl-accepting chemotaxis protein (MCP) signaling domain"/>
    <property type="match status" value="1"/>
</dbReference>
<evidence type="ECO:0000259" key="7">
    <source>
        <dbReference type="PROSITE" id="PS50111"/>
    </source>
</evidence>
<evidence type="ECO:0000256" key="3">
    <source>
        <dbReference type="ARBA" id="ARBA00029447"/>
    </source>
</evidence>
<sequence length="537" mass="57721">MLSLSIKNKILSLCSLSLVGFASVLYVGSTTLNDNTSQVTKIDKVYYPVMNSASLNVYLVNQLAERFNLAVTLGDTELLEANRSTYQKIISNFELQASLQPTLSNDIGILTDALKSYFDGSYLVAQGMIDGTISLQAAGQKAANNTNTLEKLTQTLDSFSTDRVNEFEASVSDLESENVQASQLMSTLGAMALLIISLVGWYVVRGIKKDLSLITDKMRDIAEGDGDLTVRLVHDKQDELKELVASFNSFVQKLQSNITHTIDNVGQLDMISTTLVSSSESTTQLSNQQYAAIGEVAESLNQLFDAARHIAVNASDASVSANSARDQAVLGEDQVKSTIAAVQELTIDVENASDVVKQLDSNTQSAGSILDAISAIAEQTNLLALNAAIEAARAGEQGRGFAVVADEVRTLASRTQSSTQEIHNVLLQLQEQTKQASALITESAEKAQLCVEKSLVAEQSLKQITSDVAEISQRNEMIASATEEQEQTSARLGTYIDDIKSMAQGTADSVGQLDHVARDINGITSNLSQLTGHFKVS</sequence>
<dbReference type="PROSITE" id="PS50111">
    <property type="entry name" value="CHEMOTAXIS_TRANSDUC_2"/>
    <property type="match status" value="1"/>
</dbReference>
<feature type="transmembrane region" description="Helical" evidence="5">
    <location>
        <begin position="184"/>
        <end position="204"/>
    </location>
</feature>
<dbReference type="Pfam" id="PF00015">
    <property type="entry name" value="MCPsignal"/>
    <property type="match status" value="1"/>
</dbReference>
<keyword evidence="5" id="KW-1133">Transmembrane helix</keyword>
<dbReference type="SMART" id="SM00283">
    <property type="entry name" value="MA"/>
    <property type="match status" value="1"/>
</dbReference>
<proteinExistence type="inferred from homology"/>
<dbReference type="CDD" id="cd06225">
    <property type="entry name" value="HAMP"/>
    <property type="match status" value="1"/>
</dbReference>